<feature type="transmembrane region" description="Helical" evidence="1">
    <location>
        <begin position="189"/>
        <end position="212"/>
    </location>
</feature>
<comment type="caution">
    <text evidence="2">The sequence shown here is derived from an EMBL/GenBank/DDBJ whole genome shotgun (WGS) entry which is preliminary data.</text>
</comment>
<evidence type="ECO:0000313" key="3">
    <source>
        <dbReference type="Proteomes" id="UP000272729"/>
    </source>
</evidence>
<dbReference type="AlphaFoldDB" id="A0A495XKG9"/>
<dbReference type="Proteomes" id="UP000272729">
    <property type="component" value="Unassembled WGS sequence"/>
</dbReference>
<feature type="transmembrane region" description="Helical" evidence="1">
    <location>
        <begin position="159"/>
        <end position="183"/>
    </location>
</feature>
<dbReference type="RefSeq" id="WP_147459547.1">
    <property type="nucleotide sequence ID" value="NZ_JBIUBA010000011.1"/>
</dbReference>
<proteinExistence type="predicted"/>
<feature type="transmembrane region" description="Helical" evidence="1">
    <location>
        <begin position="39"/>
        <end position="61"/>
    </location>
</feature>
<reference evidence="2 3" key="1">
    <citation type="submission" date="2018-10" db="EMBL/GenBank/DDBJ databases">
        <title>Sequencing the genomes of 1000 actinobacteria strains.</title>
        <authorList>
            <person name="Klenk H.-P."/>
        </authorList>
    </citation>
    <scope>NUCLEOTIDE SEQUENCE [LARGE SCALE GENOMIC DNA]</scope>
    <source>
        <strain evidence="2 3">DSM 43911</strain>
    </source>
</reference>
<keyword evidence="1" id="KW-0472">Membrane</keyword>
<accession>A0A495XKG9</accession>
<dbReference type="EMBL" id="RBXR01000001">
    <property type="protein sequence ID" value="RKT75071.1"/>
    <property type="molecule type" value="Genomic_DNA"/>
</dbReference>
<name>A0A495XKG9_9PSEU</name>
<organism evidence="2 3">
    <name type="scientific">Saccharothrix variisporea</name>
    <dbReference type="NCBI Taxonomy" id="543527"/>
    <lineage>
        <taxon>Bacteria</taxon>
        <taxon>Bacillati</taxon>
        <taxon>Actinomycetota</taxon>
        <taxon>Actinomycetes</taxon>
        <taxon>Pseudonocardiales</taxon>
        <taxon>Pseudonocardiaceae</taxon>
        <taxon>Saccharothrix</taxon>
    </lineage>
</organism>
<keyword evidence="1" id="KW-1133">Transmembrane helix</keyword>
<protein>
    <submittedName>
        <fullName evidence="2">Uncharacterized protein</fullName>
    </submittedName>
</protein>
<feature type="transmembrane region" description="Helical" evidence="1">
    <location>
        <begin position="73"/>
        <end position="91"/>
    </location>
</feature>
<keyword evidence="3" id="KW-1185">Reference proteome</keyword>
<dbReference type="OrthoDB" id="9901234at2"/>
<keyword evidence="1" id="KW-0812">Transmembrane</keyword>
<feature type="transmembrane region" description="Helical" evidence="1">
    <location>
        <begin position="103"/>
        <end position="123"/>
    </location>
</feature>
<feature type="transmembrane region" description="Helical" evidence="1">
    <location>
        <begin position="129"/>
        <end position="147"/>
    </location>
</feature>
<gene>
    <name evidence="2" type="ORF">DFJ66_8448</name>
</gene>
<sequence length="217" mass="22542">MSAGAGKDTEQAAGQRRVPAGVGRVPAIRWGRRLGGVRGWAVVAGVAGLAADVSLVLFFAVDQPWRPGVHGTGWLGPTNDVLVVVQFAALVPPAVRLRRGALLGVPAMVAVVLLQVLLVAGVLSFEVQVVPVTVGIALVIGWVLLVSRRARLPRRAARVGTAVSLAYFAGLVVVLASLLLPWGSTAQRIGFGLGGLVGGVGFLGFGVWPLWLAEEER</sequence>
<evidence type="ECO:0000313" key="2">
    <source>
        <dbReference type="EMBL" id="RKT75071.1"/>
    </source>
</evidence>
<evidence type="ECO:0000256" key="1">
    <source>
        <dbReference type="SAM" id="Phobius"/>
    </source>
</evidence>